<gene>
    <name evidence="2" type="ORF">M0638_19850</name>
</gene>
<feature type="domain" description="DUF2007" evidence="1">
    <location>
        <begin position="8"/>
        <end position="70"/>
    </location>
</feature>
<evidence type="ECO:0000259" key="1">
    <source>
        <dbReference type="Pfam" id="PF09413"/>
    </source>
</evidence>
<evidence type="ECO:0000313" key="2">
    <source>
        <dbReference type="EMBL" id="MCK8786633.1"/>
    </source>
</evidence>
<evidence type="ECO:0000313" key="3">
    <source>
        <dbReference type="Proteomes" id="UP001139516"/>
    </source>
</evidence>
<keyword evidence="3" id="KW-1185">Reference proteome</keyword>
<sequence>MSDGIEVVAATPDPIRLSFLRALLRDAGIDCVVLDHHISAVEGGIGAFPRRLAVTGADAPRARAVLREAGLSA</sequence>
<name>A0A9X1YAQ0_9PROT</name>
<proteinExistence type="predicted"/>
<comment type="caution">
    <text evidence="2">The sequence shown here is derived from an EMBL/GenBank/DDBJ whole genome shotgun (WGS) entry which is preliminary data.</text>
</comment>
<dbReference type="Proteomes" id="UP001139516">
    <property type="component" value="Unassembled WGS sequence"/>
</dbReference>
<dbReference type="EMBL" id="JALPRX010000091">
    <property type="protein sequence ID" value="MCK8786633.1"/>
    <property type="molecule type" value="Genomic_DNA"/>
</dbReference>
<organism evidence="2 3">
    <name type="scientific">Roseomonas acroporae</name>
    <dbReference type="NCBI Taxonomy" id="2937791"/>
    <lineage>
        <taxon>Bacteria</taxon>
        <taxon>Pseudomonadati</taxon>
        <taxon>Pseudomonadota</taxon>
        <taxon>Alphaproteobacteria</taxon>
        <taxon>Acetobacterales</taxon>
        <taxon>Roseomonadaceae</taxon>
        <taxon>Roseomonas</taxon>
    </lineage>
</organism>
<reference evidence="2" key="1">
    <citation type="submission" date="2022-04" db="EMBL/GenBank/DDBJ databases">
        <title>Roseomonas acroporae sp. nov., isolated from coral Acropora digitifera.</title>
        <authorList>
            <person name="Sun H."/>
        </authorList>
    </citation>
    <scope>NUCLEOTIDE SEQUENCE</scope>
    <source>
        <strain evidence="2">NAR14</strain>
    </source>
</reference>
<dbReference type="Pfam" id="PF09413">
    <property type="entry name" value="DUF2007"/>
    <property type="match status" value="1"/>
</dbReference>
<dbReference type="SUPFAM" id="SSF54913">
    <property type="entry name" value="GlnB-like"/>
    <property type="match status" value="1"/>
</dbReference>
<dbReference type="InterPro" id="IPR011322">
    <property type="entry name" value="N-reg_PII-like_a/b"/>
</dbReference>
<accession>A0A9X1YAQ0</accession>
<dbReference type="AlphaFoldDB" id="A0A9X1YAQ0"/>
<dbReference type="InterPro" id="IPR018551">
    <property type="entry name" value="DUF2007"/>
</dbReference>
<protein>
    <submittedName>
        <fullName evidence="2">DUF2007 domain-containing protein</fullName>
    </submittedName>
</protein>
<dbReference type="RefSeq" id="WP_248668747.1">
    <property type="nucleotide sequence ID" value="NZ_JALPRX010000091.1"/>
</dbReference>
<dbReference type="Gene3D" id="3.30.70.790">
    <property type="entry name" value="UreE, C-terminal domain"/>
    <property type="match status" value="1"/>
</dbReference>